<dbReference type="EMBL" id="UINC01000333">
    <property type="protein sequence ID" value="SUZ53517.1"/>
    <property type="molecule type" value="Genomic_DNA"/>
</dbReference>
<evidence type="ECO:0000313" key="1">
    <source>
        <dbReference type="EMBL" id="SUZ53517.1"/>
    </source>
</evidence>
<name>A0A381NG58_9ZZZZ</name>
<sequence>MLTLFWLVFWAGLTVLAVTAGVSLRMRLRDRVGKSMPIVNDAAVEEILATGALITDEDSPLDIEQIDDEEHKFWSQTWDEPDEW</sequence>
<organism evidence="1">
    <name type="scientific">marine metagenome</name>
    <dbReference type="NCBI Taxonomy" id="408172"/>
    <lineage>
        <taxon>unclassified sequences</taxon>
        <taxon>metagenomes</taxon>
        <taxon>ecological metagenomes</taxon>
    </lineage>
</organism>
<accession>A0A381NG58</accession>
<gene>
    <name evidence="1" type="ORF">METZ01_LOCUS6371</name>
</gene>
<proteinExistence type="predicted"/>
<protein>
    <submittedName>
        <fullName evidence="1">Uncharacterized protein</fullName>
    </submittedName>
</protein>
<dbReference type="AlphaFoldDB" id="A0A381NG58"/>
<reference evidence="1" key="1">
    <citation type="submission" date="2018-05" db="EMBL/GenBank/DDBJ databases">
        <authorList>
            <person name="Lanie J.A."/>
            <person name="Ng W.-L."/>
            <person name="Kazmierczak K.M."/>
            <person name="Andrzejewski T.M."/>
            <person name="Davidsen T.M."/>
            <person name="Wayne K.J."/>
            <person name="Tettelin H."/>
            <person name="Glass J.I."/>
            <person name="Rusch D."/>
            <person name="Podicherti R."/>
            <person name="Tsui H.-C.T."/>
            <person name="Winkler M.E."/>
        </authorList>
    </citation>
    <scope>NUCLEOTIDE SEQUENCE</scope>
</reference>